<dbReference type="InterPro" id="IPR050157">
    <property type="entry name" value="PSI_iron-sulfur_center"/>
</dbReference>
<evidence type="ECO:0000313" key="11">
    <source>
        <dbReference type="EMBL" id="GJN65984.1"/>
    </source>
</evidence>
<feature type="domain" description="Flavodoxin-like" evidence="9">
    <location>
        <begin position="3"/>
        <end position="147"/>
    </location>
</feature>
<dbReference type="PROSITE" id="PS51379">
    <property type="entry name" value="4FE4S_FER_2"/>
    <property type="match status" value="2"/>
</dbReference>
<evidence type="ECO:0000256" key="3">
    <source>
        <dbReference type="ARBA" id="ARBA00013529"/>
    </source>
</evidence>
<evidence type="ECO:0000256" key="5">
    <source>
        <dbReference type="ARBA" id="ARBA00022723"/>
    </source>
</evidence>
<protein>
    <recommendedName>
        <fullName evidence="3">Ferredoxin</fullName>
    </recommendedName>
</protein>
<evidence type="ECO:0000259" key="9">
    <source>
        <dbReference type="PROSITE" id="PS50902"/>
    </source>
</evidence>
<dbReference type="PANTHER" id="PTHR24960">
    <property type="entry name" value="PHOTOSYSTEM I IRON-SULFUR CENTER-RELATED"/>
    <property type="match status" value="1"/>
</dbReference>
<dbReference type="EMBL" id="BQKV01000116">
    <property type="protein sequence ID" value="GJN65984.1"/>
    <property type="molecule type" value="Genomic_DNA"/>
</dbReference>
<dbReference type="SUPFAM" id="SSF54862">
    <property type="entry name" value="4Fe-4S ferredoxins"/>
    <property type="match status" value="1"/>
</dbReference>
<dbReference type="Proteomes" id="UP001055185">
    <property type="component" value="Unassembled WGS sequence"/>
</dbReference>
<dbReference type="Gene3D" id="3.30.70.20">
    <property type="match status" value="1"/>
</dbReference>
<dbReference type="GO" id="GO:0016651">
    <property type="term" value="F:oxidoreductase activity, acting on NAD(P)H"/>
    <property type="evidence" value="ECO:0007669"/>
    <property type="project" value="UniProtKB-ARBA"/>
</dbReference>
<keyword evidence="4" id="KW-0004">4Fe-4S</keyword>
<evidence type="ECO:0000256" key="6">
    <source>
        <dbReference type="ARBA" id="ARBA00023004"/>
    </source>
</evidence>
<dbReference type="InterPro" id="IPR017896">
    <property type="entry name" value="4Fe4S_Fe-S-bd"/>
</dbReference>
<evidence type="ECO:0000259" key="10">
    <source>
        <dbReference type="PROSITE" id="PS51379"/>
    </source>
</evidence>
<evidence type="ECO:0000256" key="7">
    <source>
        <dbReference type="ARBA" id="ARBA00023014"/>
    </source>
</evidence>
<keyword evidence="7" id="KW-0411">Iron-sulfur</keyword>
<sequence length="254" mass="26949">MNVYELYFSPTGGTKKAADLLTDALAPKAAQVNLTDSKTAFSDLALTAEDLAVITVPSYAGRVPAVAVQRLAAVKGNGARAVLVCVYGNRAYEDTLVELADTAKEAGFRVMAAVSAIAEHSIARQFAAGRPDAEDAQRLAGFAKQIQEKLARGEDTKPSLPGNRPYKKTSGSKLVPKPTSDCTRCGLCAAECPVQAIRPEDPKKVDESACIGCMRCVAVCPQSARRVNPVMLSAVGLALKKVCSDRKECELFLE</sequence>
<keyword evidence="6" id="KW-0408">Iron</keyword>
<dbReference type="SUPFAM" id="SSF52218">
    <property type="entry name" value="Flavoproteins"/>
    <property type="match status" value="1"/>
</dbReference>
<comment type="caution">
    <text evidence="11">The sequence shown here is derived from an EMBL/GenBank/DDBJ whole genome shotgun (WGS) entry which is preliminary data.</text>
</comment>
<feature type="domain" description="4Fe-4S ferredoxin-type" evidence="10">
    <location>
        <begin position="172"/>
        <end position="200"/>
    </location>
</feature>
<feature type="domain" description="4Fe-4S ferredoxin-type" evidence="10">
    <location>
        <begin position="201"/>
        <end position="230"/>
    </location>
</feature>
<reference evidence="11" key="1">
    <citation type="journal article" date="2022" name="Int. J. Syst. Evol. Microbiol.">
        <title>Genome-based, phenotypic and chemotaxonomic classification of Faecalibacterium strains: proposal of three novel species Faecalibacterium duncaniae sp. nov., Faecalibacterium hattorii sp. nov. and Faecalibacterium gallinarum sp. nov. .</title>
        <authorList>
            <person name="Sakamoto M."/>
            <person name="Sakurai N."/>
            <person name="Tanno H."/>
            <person name="Iino T."/>
            <person name="Ohkuma M."/>
            <person name="Endo A."/>
        </authorList>
    </citation>
    <scope>NUCLEOTIDE SEQUENCE</scope>
    <source>
        <strain evidence="11">JCM 17207</strain>
    </source>
</reference>
<evidence type="ECO:0000256" key="2">
    <source>
        <dbReference type="ARBA" id="ARBA00003532"/>
    </source>
</evidence>
<dbReference type="PROSITE" id="PS50902">
    <property type="entry name" value="FLAVODOXIN_LIKE"/>
    <property type="match status" value="1"/>
</dbReference>
<dbReference type="InterPro" id="IPR008254">
    <property type="entry name" value="Flavodoxin/NO_synth"/>
</dbReference>
<organism evidence="11 12">
    <name type="scientific">Faecalibacterium gallinarum</name>
    <dbReference type="NCBI Taxonomy" id="2903556"/>
    <lineage>
        <taxon>Bacteria</taxon>
        <taxon>Bacillati</taxon>
        <taxon>Bacillota</taxon>
        <taxon>Clostridia</taxon>
        <taxon>Eubacteriales</taxon>
        <taxon>Oscillospiraceae</taxon>
        <taxon>Faecalibacterium</taxon>
    </lineage>
</organism>
<dbReference type="Gene3D" id="3.40.50.360">
    <property type="match status" value="1"/>
</dbReference>
<dbReference type="GO" id="GO:0046872">
    <property type="term" value="F:metal ion binding"/>
    <property type="evidence" value="ECO:0007669"/>
    <property type="project" value="UniProtKB-KW"/>
</dbReference>
<dbReference type="InterPro" id="IPR017900">
    <property type="entry name" value="4Fe4S_Fe_S_CS"/>
</dbReference>
<dbReference type="InterPro" id="IPR047964">
    <property type="entry name" value="EFR1-like"/>
</dbReference>
<gene>
    <name evidence="11" type="ORF">JCM17207_26090</name>
</gene>
<dbReference type="InterPro" id="IPR029039">
    <property type="entry name" value="Flavoprotein-like_sf"/>
</dbReference>
<comment type="cofactor">
    <cofactor evidence="1">
        <name>[4Fe-4S] cluster</name>
        <dbReference type="ChEBI" id="CHEBI:49883"/>
    </cofactor>
</comment>
<dbReference type="Pfam" id="PF13187">
    <property type="entry name" value="Fer4_9"/>
    <property type="match status" value="1"/>
</dbReference>
<keyword evidence="12" id="KW-1185">Reference proteome</keyword>
<feature type="region of interest" description="Disordered" evidence="8">
    <location>
        <begin position="151"/>
        <end position="173"/>
    </location>
</feature>
<dbReference type="PANTHER" id="PTHR24960:SF79">
    <property type="entry name" value="PHOTOSYSTEM I IRON-SULFUR CENTER"/>
    <property type="match status" value="1"/>
</dbReference>
<dbReference type="NCBIfam" id="NF038196">
    <property type="entry name" value="ferrodoxin_EFR1"/>
    <property type="match status" value="1"/>
</dbReference>
<evidence type="ECO:0000256" key="8">
    <source>
        <dbReference type="SAM" id="MobiDB-lite"/>
    </source>
</evidence>
<dbReference type="PROSITE" id="PS00198">
    <property type="entry name" value="4FE4S_FER_1"/>
    <property type="match status" value="1"/>
</dbReference>
<evidence type="ECO:0000256" key="1">
    <source>
        <dbReference type="ARBA" id="ARBA00001966"/>
    </source>
</evidence>
<name>A0AA37MZI4_9FIRM</name>
<dbReference type="GO" id="GO:0010181">
    <property type="term" value="F:FMN binding"/>
    <property type="evidence" value="ECO:0007669"/>
    <property type="project" value="InterPro"/>
</dbReference>
<evidence type="ECO:0000256" key="4">
    <source>
        <dbReference type="ARBA" id="ARBA00022485"/>
    </source>
</evidence>
<comment type="function">
    <text evidence="2">Ferredoxins are iron-sulfur proteins that transfer electrons in a wide variety of metabolic reactions.</text>
</comment>
<accession>A0AA37MZI4</accession>
<dbReference type="AlphaFoldDB" id="A0AA37MZI4"/>
<dbReference type="GO" id="GO:0051539">
    <property type="term" value="F:4 iron, 4 sulfur cluster binding"/>
    <property type="evidence" value="ECO:0007669"/>
    <property type="project" value="UniProtKB-KW"/>
</dbReference>
<proteinExistence type="predicted"/>
<keyword evidence="5" id="KW-0479">Metal-binding</keyword>
<evidence type="ECO:0000313" key="12">
    <source>
        <dbReference type="Proteomes" id="UP001055185"/>
    </source>
</evidence>